<reference evidence="3" key="1">
    <citation type="journal article" date="2019" name="Int. J. Syst. Evol. Microbiol.">
        <title>The Global Catalogue of Microorganisms (GCM) 10K type strain sequencing project: providing services to taxonomists for standard genome sequencing and annotation.</title>
        <authorList>
            <consortium name="The Broad Institute Genomics Platform"/>
            <consortium name="The Broad Institute Genome Sequencing Center for Infectious Disease"/>
            <person name="Wu L."/>
            <person name="Ma J."/>
        </authorList>
    </citation>
    <scope>NUCLEOTIDE SEQUENCE [LARGE SCALE GENOMIC DNA]</scope>
    <source>
        <strain evidence="3">JCM 18050</strain>
    </source>
</reference>
<comment type="caution">
    <text evidence="2">The sequence shown here is derived from an EMBL/GenBank/DDBJ whole genome shotgun (WGS) entry which is preliminary data.</text>
</comment>
<evidence type="ECO:0000256" key="1">
    <source>
        <dbReference type="SAM" id="Phobius"/>
    </source>
</evidence>
<sequence length="220" mass="25392">MNLLSHRYFSLSITLLTCLLALLSSFLLDYDVLFRFVDEGGFIETLTLLFYLVAALFALCYPLKIIRLPSRIAIAILMLAMLAREADLHKIFGMSMLKIKFWLTDQSTVCHKILAALILLFLIFALYTLIRHSAKRWLSDLKQGQNYAVTLFIFFIVLIMSKLIDRSVNMVHEITGWMAPTWLIAIQLPQEEYLECLLPLLIIVAIIQYVNNNKMKVNIE</sequence>
<protein>
    <submittedName>
        <fullName evidence="2">Uncharacterized protein</fullName>
    </submittedName>
</protein>
<keyword evidence="1" id="KW-0812">Transmembrane</keyword>
<dbReference type="RefSeq" id="WP_345491161.1">
    <property type="nucleotide sequence ID" value="NZ_BAABHY010000003.1"/>
</dbReference>
<name>A0ABP9N7Z9_9GAMM</name>
<evidence type="ECO:0000313" key="2">
    <source>
        <dbReference type="EMBL" id="GAA5111589.1"/>
    </source>
</evidence>
<gene>
    <name evidence="2" type="ORF">GCM10023211_17230</name>
</gene>
<keyword evidence="1" id="KW-0472">Membrane</keyword>
<keyword evidence="1" id="KW-1133">Transmembrane helix</keyword>
<proteinExistence type="predicted"/>
<dbReference type="EMBL" id="BAABHY010000003">
    <property type="protein sequence ID" value="GAA5111589.1"/>
    <property type="molecule type" value="Genomic_DNA"/>
</dbReference>
<feature type="transmembrane region" description="Helical" evidence="1">
    <location>
        <begin position="113"/>
        <end position="134"/>
    </location>
</feature>
<organism evidence="2 3">
    <name type="scientific">Orbus sasakiae</name>
    <dbReference type="NCBI Taxonomy" id="1078475"/>
    <lineage>
        <taxon>Bacteria</taxon>
        <taxon>Pseudomonadati</taxon>
        <taxon>Pseudomonadota</taxon>
        <taxon>Gammaproteobacteria</taxon>
        <taxon>Orbales</taxon>
        <taxon>Orbaceae</taxon>
        <taxon>Orbus</taxon>
    </lineage>
</organism>
<feature type="transmembrane region" description="Helical" evidence="1">
    <location>
        <begin position="146"/>
        <end position="164"/>
    </location>
</feature>
<evidence type="ECO:0000313" key="3">
    <source>
        <dbReference type="Proteomes" id="UP001500171"/>
    </source>
</evidence>
<accession>A0ABP9N7Z9</accession>
<feature type="transmembrane region" description="Helical" evidence="1">
    <location>
        <begin position="41"/>
        <end position="60"/>
    </location>
</feature>
<keyword evidence="3" id="KW-1185">Reference proteome</keyword>
<dbReference type="Proteomes" id="UP001500171">
    <property type="component" value="Unassembled WGS sequence"/>
</dbReference>